<evidence type="ECO:0000313" key="1">
    <source>
        <dbReference type="EMBL" id="VAX37687.1"/>
    </source>
</evidence>
<name>A0A3B1E4T7_9ZZZZ</name>
<reference evidence="1" key="1">
    <citation type="submission" date="2018-06" db="EMBL/GenBank/DDBJ databases">
        <authorList>
            <person name="Zhirakovskaya E."/>
        </authorList>
    </citation>
    <scope>NUCLEOTIDE SEQUENCE</scope>
</reference>
<gene>
    <name evidence="1" type="ORF">MNBD_UNCLBAC01-290</name>
</gene>
<evidence type="ECO:0008006" key="2">
    <source>
        <dbReference type="Google" id="ProtNLM"/>
    </source>
</evidence>
<organism evidence="1">
    <name type="scientific">hydrothermal vent metagenome</name>
    <dbReference type="NCBI Taxonomy" id="652676"/>
    <lineage>
        <taxon>unclassified sequences</taxon>
        <taxon>metagenomes</taxon>
        <taxon>ecological metagenomes</taxon>
    </lineage>
</organism>
<dbReference type="AlphaFoldDB" id="A0A3B1E4T7"/>
<dbReference type="EMBL" id="UOGJ01000134">
    <property type="protein sequence ID" value="VAX37687.1"/>
    <property type="molecule type" value="Genomic_DNA"/>
</dbReference>
<dbReference type="PROSITE" id="PS51257">
    <property type="entry name" value="PROKAR_LIPOPROTEIN"/>
    <property type="match status" value="1"/>
</dbReference>
<protein>
    <recommendedName>
        <fullName evidence="2">Lipoprotein</fullName>
    </recommendedName>
</protein>
<proteinExistence type="predicted"/>
<sequence length="173" mass="18936">MKLIIVCLSLLSLSACSNYLYKGNIRALDSNGVDREVMLYWNKTAPLLGADKAGPAVLLTECGSLISFDERDQGVIFRGESGRDMNANTGLQVEDGDICGKFLNKSQFVEINEGELELSILCAPVDADDFSISKRSYIGAKDSPYKFNIIASKKWSFLGGEHQAPSQPECNDE</sequence>
<accession>A0A3B1E4T7</accession>